<accession>A0A1B4FQT7</accession>
<dbReference type="Proteomes" id="UP000067711">
    <property type="component" value="Chromosome 2"/>
</dbReference>
<reference evidence="1 2" key="1">
    <citation type="submission" date="2015-12" db="EMBL/GenBank/DDBJ databases">
        <title>Diversity of Burkholderia near neighbor genomes.</title>
        <authorList>
            <person name="Sahl J."/>
            <person name="Wagner D."/>
            <person name="Keim P."/>
        </authorList>
    </citation>
    <scope>NUCLEOTIDE SEQUENCE [LARGE SCALE GENOMIC DNA]</scope>
    <source>
        <strain evidence="1 2">BDU8</strain>
    </source>
</reference>
<dbReference type="AlphaFoldDB" id="A0A1B4FQT7"/>
<keyword evidence="1" id="KW-0456">Lyase</keyword>
<evidence type="ECO:0000313" key="2">
    <source>
        <dbReference type="Proteomes" id="UP000067711"/>
    </source>
</evidence>
<dbReference type="RefSeq" id="WP_066486343.1">
    <property type="nucleotide sequence ID" value="NZ_CP013388.1"/>
</dbReference>
<dbReference type="NCBIfam" id="TIGR03293">
    <property type="entry name" value="PhnG_redo"/>
    <property type="match status" value="1"/>
</dbReference>
<dbReference type="Pfam" id="PF06754">
    <property type="entry name" value="PhnG"/>
    <property type="match status" value="1"/>
</dbReference>
<sequence>MRTASDARTDPEHDDRQQRADWLRVLALAETGELDHAMRALADSTDLPAYRWVRSPEIGMTMVQGRTGGTGARFNLGEMTVTRCALSLPDGVVGVAYVQGRSARHAEHAALADALLQSPTWHAHVRERVIAPLAASRAARRARHADDVSRTRVEFFTLSRGDE</sequence>
<evidence type="ECO:0000313" key="1">
    <source>
        <dbReference type="EMBL" id="AOJ06034.1"/>
    </source>
</evidence>
<dbReference type="InterPro" id="IPR009609">
    <property type="entry name" value="Phosphonate_metab_PhnG"/>
</dbReference>
<protein>
    <submittedName>
        <fullName evidence="1">Phosphonate C-P lyase system protein PhnG</fullName>
    </submittedName>
</protein>
<name>A0A1B4FQT7_9BURK</name>
<gene>
    <name evidence="1" type="ORF">WS71_00855</name>
</gene>
<proteinExistence type="predicted"/>
<dbReference type="EMBL" id="CP013388">
    <property type="protein sequence ID" value="AOJ06034.1"/>
    <property type="molecule type" value="Genomic_DNA"/>
</dbReference>
<dbReference type="GO" id="GO:0019634">
    <property type="term" value="P:organic phosphonate metabolic process"/>
    <property type="evidence" value="ECO:0007669"/>
    <property type="project" value="InterPro"/>
</dbReference>
<dbReference type="GO" id="GO:0016829">
    <property type="term" value="F:lyase activity"/>
    <property type="evidence" value="ECO:0007669"/>
    <property type="project" value="UniProtKB-KW"/>
</dbReference>
<dbReference type="GO" id="GO:0015716">
    <property type="term" value="P:organic phosphonate transport"/>
    <property type="evidence" value="ECO:0007669"/>
    <property type="project" value="InterPro"/>
</dbReference>
<organism evidence="1 2">
    <name type="scientific">Burkholderia mayonis</name>
    <dbReference type="NCBI Taxonomy" id="1385591"/>
    <lineage>
        <taxon>Bacteria</taxon>
        <taxon>Pseudomonadati</taxon>
        <taxon>Pseudomonadota</taxon>
        <taxon>Betaproteobacteria</taxon>
        <taxon>Burkholderiales</taxon>
        <taxon>Burkholderiaceae</taxon>
        <taxon>Burkholderia</taxon>
        <taxon>pseudomallei group</taxon>
    </lineage>
</organism>